<dbReference type="InterPro" id="IPR051478">
    <property type="entry name" value="Beta-lactamase-like_AB/R"/>
</dbReference>
<evidence type="ECO:0000256" key="5">
    <source>
        <dbReference type="RuleBase" id="RU361140"/>
    </source>
</evidence>
<evidence type="ECO:0000313" key="8">
    <source>
        <dbReference type="Proteomes" id="UP000433089"/>
    </source>
</evidence>
<comment type="similarity">
    <text evidence="4">Belongs to the beta-lactamase family.</text>
</comment>
<evidence type="ECO:0000313" key="7">
    <source>
        <dbReference type="EMBL" id="VXB82779.1"/>
    </source>
</evidence>
<evidence type="ECO:0000256" key="3">
    <source>
        <dbReference type="ARBA" id="ARBA00023251"/>
    </source>
</evidence>
<reference evidence="7 8" key="1">
    <citation type="submission" date="2019-10" db="EMBL/GenBank/DDBJ databases">
        <authorList>
            <person name="Karimi E."/>
        </authorList>
    </citation>
    <scope>NUCLEOTIDE SEQUENCE [LARGE SCALE GENOMIC DNA]</scope>
    <source>
        <strain evidence="7">Bacillus sp. 348</strain>
    </source>
</reference>
<keyword evidence="2 5" id="KW-0378">Hydrolase</keyword>
<evidence type="ECO:0000259" key="6">
    <source>
        <dbReference type="Pfam" id="PF00144"/>
    </source>
</evidence>
<dbReference type="GO" id="GO:0008800">
    <property type="term" value="F:beta-lactamase activity"/>
    <property type="evidence" value="ECO:0007669"/>
    <property type="project" value="UniProtKB-UniRule"/>
</dbReference>
<dbReference type="InterPro" id="IPR012338">
    <property type="entry name" value="Beta-lactam/transpept-like"/>
</dbReference>
<accession>A0A653TQD0</accession>
<dbReference type="EMBL" id="CABWLH010000009">
    <property type="protein sequence ID" value="VXB82779.1"/>
    <property type="molecule type" value="Genomic_DNA"/>
</dbReference>
<dbReference type="EC" id="3.5.2.6" evidence="5"/>
<dbReference type="GO" id="GO:0017001">
    <property type="term" value="P:antibiotic catabolic process"/>
    <property type="evidence" value="ECO:0007669"/>
    <property type="project" value="InterPro"/>
</dbReference>
<dbReference type="Pfam" id="PF00144">
    <property type="entry name" value="Beta-lactamase"/>
    <property type="match status" value="1"/>
</dbReference>
<evidence type="ECO:0000256" key="2">
    <source>
        <dbReference type="ARBA" id="ARBA00022801"/>
    </source>
</evidence>
<dbReference type="GO" id="GO:0030288">
    <property type="term" value="C:outer membrane-bounded periplasmic space"/>
    <property type="evidence" value="ECO:0007669"/>
    <property type="project" value="InterPro"/>
</dbReference>
<dbReference type="PROSITE" id="PS00336">
    <property type="entry name" value="BETA_LACTAMASE_C"/>
    <property type="match status" value="1"/>
</dbReference>
<dbReference type="PANTHER" id="PTHR22935:SF95">
    <property type="entry name" value="BETA-LACTAMASE-LIKE 1-RELATED"/>
    <property type="match status" value="1"/>
</dbReference>
<keyword evidence="3 5" id="KW-0046">Antibiotic resistance</keyword>
<dbReference type="SUPFAM" id="SSF56601">
    <property type="entry name" value="beta-lactamase/transpeptidase-like"/>
    <property type="match status" value="1"/>
</dbReference>
<gene>
    <name evidence="7" type="ORF">BACI348_41658</name>
</gene>
<protein>
    <recommendedName>
        <fullName evidence="5">Beta-lactamase</fullName>
        <ecNumber evidence="5">3.5.2.6</ecNumber>
    </recommendedName>
</protein>
<dbReference type="AlphaFoldDB" id="A0A653TQD0"/>
<evidence type="ECO:0000256" key="4">
    <source>
        <dbReference type="ARBA" id="ARBA00038473"/>
    </source>
</evidence>
<dbReference type="InterPro" id="IPR001466">
    <property type="entry name" value="Beta-lactam-related"/>
</dbReference>
<name>A0A653TQD0_BACAB</name>
<organism evidence="7 8">
    <name type="scientific">Bacillus altitudinis</name>
    <dbReference type="NCBI Taxonomy" id="293387"/>
    <lineage>
        <taxon>Bacteria</taxon>
        <taxon>Bacillati</taxon>
        <taxon>Bacillota</taxon>
        <taxon>Bacilli</taxon>
        <taxon>Bacillales</taxon>
        <taxon>Bacillaceae</taxon>
        <taxon>Bacillus</taxon>
    </lineage>
</organism>
<comment type="similarity">
    <text evidence="1 5">Belongs to the class-C beta-lactamase family.</text>
</comment>
<evidence type="ECO:0000256" key="1">
    <source>
        <dbReference type="ARBA" id="ARBA00007840"/>
    </source>
</evidence>
<comment type="catalytic activity">
    <reaction evidence="5">
        <text>a beta-lactam + H2O = a substituted beta-amino acid</text>
        <dbReference type="Rhea" id="RHEA:20401"/>
        <dbReference type="ChEBI" id="CHEBI:15377"/>
        <dbReference type="ChEBI" id="CHEBI:35627"/>
        <dbReference type="ChEBI" id="CHEBI:140347"/>
        <dbReference type="EC" id="3.5.2.6"/>
    </reaction>
</comment>
<dbReference type="InterPro" id="IPR001586">
    <property type="entry name" value="Beta-lactam_class-C_AS"/>
</dbReference>
<proteinExistence type="inferred from homology"/>
<dbReference type="Gene3D" id="3.40.710.10">
    <property type="entry name" value="DD-peptidase/beta-lactamase superfamily"/>
    <property type="match status" value="1"/>
</dbReference>
<dbReference type="Proteomes" id="UP000433089">
    <property type="component" value="Unassembled WGS sequence"/>
</dbReference>
<dbReference type="PANTHER" id="PTHR22935">
    <property type="entry name" value="PENICILLIN-BINDING PROTEIN"/>
    <property type="match status" value="1"/>
</dbReference>
<sequence length="339" mass="38855">MMMLKQEVQRIASSYTEKKKQALLVIGLIHQGERHVFHFGDHPIRQRVQPEEVIFEIGSISKVFTTSILASMIQKGHLKLDDSISLYCPEIRKNHPIQLEQLATHTSGLPSHRFLRDLQLRFLPKVRRDMYCQYSLDELMKLLHSKKWNERKEYPSRYSNVGMGLLGLIMGWSLHKTYEELLTEYIVDELKLSNTFITIKEDVKEKMILGHQENGKEVPPLQMHDYQGAGAIRSTVTDLLSFLSAHMSADVASPWKMTHEPKVKIGKNMSMGLGWVIDDTGLICHNGATSGFSSFMGFRPHSKTGVVVLSNYRNRITQDSPDRIAYDVMNMLEQEPKAK</sequence>
<dbReference type="GO" id="GO:0046677">
    <property type="term" value="P:response to antibiotic"/>
    <property type="evidence" value="ECO:0007669"/>
    <property type="project" value="UniProtKB-UniRule"/>
</dbReference>
<feature type="domain" description="Beta-lactamase-related" evidence="6">
    <location>
        <begin position="18"/>
        <end position="322"/>
    </location>
</feature>